<proteinExistence type="predicted"/>
<reference evidence="1" key="1">
    <citation type="submission" date="2014-09" db="EMBL/GenBank/DDBJ databases">
        <authorList>
            <person name="Magalhaes I.L.F."/>
            <person name="Oliveira U."/>
            <person name="Santos F.R."/>
            <person name="Vidigal T.H.D.A."/>
            <person name="Brescovit A.D."/>
            <person name="Santos A.J."/>
        </authorList>
    </citation>
    <scope>NUCLEOTIDE SEQUENCE</scope>
    <source>
        <tissue evidence="1">Shoot tissue taken approximately 20 cm above the soil surface</tissue>
    </source>
</reference>
<evidence type="ECO:0000313" key="1">
    <source>
        <dbReference type="EMBL" id="JAD53741.1"/>
    </source>
</evidence>
<accession>A0A0A9ARI9</accession>
<reference evidence="1" key="2">
    <citation type="journal article" date="2015" name="Data Brief">
        <title>Shoot transcriptome of the giant reed, Arundo donax.</title>
        <authorList>
            <person name="Barrero R.A."/>
            <person name="Guerrero F.D."/>
            <person name="Moolhuijzen P."/>
            <person name="Goolsby J.A."/>
            <person name="Tidwell J."/>
            <person name="Bellgard S.E."/>
            <person name="Bellgard M.I."/>
        </authorList>
    </citation>
    <scope>NUCLEOTIDE SEQUENCE</scope>
    <source>
        <tissue evidence="1">Shoot tissue taken approximately 20 cm above the soil surface</tissue>
    </source>
</reference>
<dbReference type="EMBL" id="GBRH01244154">
    <property type="protein sequence ID" value="JAD53741.1"/>
    <property type="molecule type" value="Transcribed_RNA"/>
</dbReference>
<organism evidence="1">
    <name type="scientific">Arundo donax</name>
    <name type="common">Giant reed</name>
    <name type="synonym">Donax arundinaceus</name>
    <dbReference type="NCBI Taxonomy" id="35708"/>
    <lineage>
        <taxon>Eukaryota</taxon>
        <taxon>Viridiplantae</taxon>
        <taxon>Streptophyta</taxon>
        <taxon>Embryophyta</taxon>
        <taxon>Tracheophyta</taxon>
        <taxon>Spermatophyta</taxon>
        <taxon>Magnoliopsida</taxon>
        <taxon>Liliopsida</taxon>
        <taxon>Poales</taxon>
        <taxon>Poaceae</taxon>
        <taxon>PACMAD clade</taxon>
        <taxon>Arundinoideae</taxon>
        <taxon>Arundineae</taxon>
        <taxon>Arundo</taxon>
    </lineage>
</organism>
<protein>
    <submittedName>
        <fullName evidence="1">Uncharacterized protein</fullName>
    </submittedName>
</protein>
<sequence>MYHEMRHVMNCACFQAPLPPH</sequence>
<dbReference type="AlphaFoldDB" id="A0A0A9ARI9"/>
<name>A0A0A9ARI9_ARUDO</name>